<feature type="compositionally biased region" description="Polar residues" evidence="1">
    <location>
        <begin position="179"/>
        <end position="216"/>
    </location>
</feature>
<feature type="region of interest" description="Disordered" evidence="1">
    <location>
        <begin position="108"/>
        <end position="216"/>
    </location>
</feature>
<keyword evidence="3" id="KW-1185">Reference proteome</keyword>
<reference evidence="2" key="1">
    <citation type="submission" date="2017-09" db="EMBL/GenBank/DDBJ databases">
        <title>Polyketide synthases of a Diaporthe helianthi virulent isolate.</title>
        <authorList>
            <person name="Baroncelli R."/>
        </authorList>
    </citation>
    <scope>NUCLEOTIDE SEQUENCE [LARGE SCALE GENOMIC DNA]</scope>
    <source>
        <strain evidence="2">7/96</strain>
    </source>
</reference>
<dbReference type="Proteomes" id="UP000094444">
    <property type="component" value="Unassembled WGS sequence"/>
</dbReference>
<feature type="compositionally biased region" description="Polar residues" evidence="1">
    <location>
        <begin position="108"/>
        <end position="124"/>
    </location>
</feature>
<dbReference type="EMBL" id="MAVT02000806">
    <property type="protein sequence ID" value="POS73401.1"/>
    <property type="molecule type" value="Genomic_DNA"/>
</dbReference>
<feature type="region of interest" description="Disordered" evidence="1">
    <location>
        <begin position="1"/>
        <end position="43"/>
    </location>
</feature>
<sequence length="262" mass="29327">MHHHRRKSGHGSTNTSTTDVRKAVTVSDLSTRHKSTRPAMTRRTTPHKLGKNIRERERDMDDEYWLSVEHERESFPQFCMTCEKQFVPQDEKFLYCSESCRARDHNNVSVSSMTPRSHGQSGRSGHNYPFYAAGTPEPRDIIPRASPSRPNSMHLSPPTSPTSTSHHTSAMSALRSLSIRETSPPTPPGSYSNGVWPFTSRSNATSPSTSYGTRPTSMYSTYDSYGYTMASPGISDRPLPSRRPGGYSRPKSIELVTPMTSR</sequence>
<dbReference type="AlphaFoldDB" id="A0A2P5HT26"/>
<gene>
    <name evidence="2" type="ORF">DHEL01_v208207</name>
</gene>
<evidence type="ECO:0000313" key="2">
    <source>
        <dbReference type="EMBL" id="POS73401.1"/>
    </source>
</evidence>
<accession>A0A2P5HT26</accession>
<dbReference type="STRING" id="158607.A0A2P5HT26"/>
<dbReference type="InterPro" id="IPR024368">
    <property type="entry name" value="Ecl1/2/3"/>
</dbReference>
<comment type="caution">
    <text evidence="2">The sequence shown here is derived from an EMBL/GenBank/DDBJ whole genome shotgun (WGS) entry which is preliminary data.</text>
</comment>
<evidence type="ECO:0000313" key="3">
    <source>
        <dbReference type="Proteomes" id="UP000094444"/>
    </source>
</evidence>
<feature type="region of interest" description="Disordered" evidence="1">
    <location>
        <begin position="231"/>
        <end position="262"/>
    </location>
</feature>
<evidence type="ECO:0000256" key="1">
    <source>
        <dbReference type="SAM" id="MobiDB-lite"/>
    </source>
</evidence>
<feature type="compositionally biased region" description="Low complexity" evidence="1">
    <location>
        <begin position="152"/>
        <end position="174"/>
    </location>
</feature>
<protein>
    <recommendedName>
        <fullName evidence="4">Life-span regulatory factor</fullName>
    </recommendedName>
</protein>
<name>A0A2P5HT26_DIAHE</name>
<dbReference type="Pfam" id="PF12855">
    <property type="entry name" value="Ecl1"/>
    <property type="match status" value="1"/>
</dbReference>
<dbReference type="InParanoid" id="A0A2P5HT26"/>
<evidence type="ECO:0008006" key="4">
    <source>
        <dbReference type="Google" id="ProtNLM"/>
    </source>
</evidence>
<organism evidence="2 3">
    <name type="scientific">Diaporthe helianthi</name>
    <dbReference type="NCBI Taxonomy" id="158607"/>
    <lineage>
        <taxon>Eukaryota</taxon>
        <taxon>Fungi</taxon>
        <taxon>Dikarya</taxon>
        <taxon>Ascomycota</taxon>
        <taxon>Pezizomycotina</taxon>
        <taxon>Sordariomycetes</taxon>
        <taxon>Sordariomycetidae</taxon>
        <taxon>Diaporthales</taxon>
        <taxon>Diaporthaceae</taxon>
        <taxon>Diaporthe</taxon>
    </lineage>
</organism>
<proteinExistence type="predicted"/>
<dbReference type="OrthoDB" id="3599883at2759"/>